<protein>
    <submittedName>
        <fullName evidence="5">ATP-binding protein</fullName>
    </submittedName>
</protein>
<dbReference type="InterPro" id="IPR050221">
    <property type="entry name" value="26S_Proteasome_ATPase"/>
</dbReference>
<name>A0A7L9U0S3_9BURK</name>
<dbReference type="Pfam" id="PF00004">
    <property type="entry name" value="AAA"/>
    <property type="match status" value="2"/>
</dbReference>
<keyword evidence="2" id="KW-0547">Nucleotide-binding</keyword>
<sequence length="700" mass="75888">MTVRQRKSPASRANPASRPDNIAQLWMLRILVPLGGHKLFLARGGFADDAVARALGLGAWLDDELRDFDAALIRTELRDLHRAAEACSADLAPPPALRANMARLAGLAGLSETDCRVVEFAAMLHQDRVLDDCADTLGNLNSGKLADLLAQLLGLEAAAVRASLGPHGVLARSGLLSVDRGNNGYLRGKLDLLSSSFADHILASETDPLALLRETISPSAPARLVLADYAHIGEALAILRPYLEQATATAQVGVNIFLHGAPGTGKSELARALAAELGCELFDVASEDADGDPVTGERRLRAYRAAQSFFCQRRALIVFDEVEDVFADGDGMSGRKSTAQRRKAWINRTLEQNKVPTFWLSNTVGGIDPAFMRRFDLVVELPVPPRAQRERILRDACGDLLGDDAVRRIAESDALAPAVVSRVASVVRRIEDRLTPGAAPRALAWLIDQSLEAQGLPLRTHDASRLPAGYDAALLNADTDLPLLAEGLASTRSGRLCLYGRPGTGKTAYGRWLAERLGMPLLLYSASDLMSKWVGESEQNIAAAFRRAERENAVLLIDEVDSFLQDRTQARQPWELSMVNEMLTRMESFSGVFVASTNLMEGLDPAALRRFDLKIRFDYLLPDQAAALLERFCMHLGLAAPGAADLWQLHALRTLAPGDFATVARQHRFRPVASPAAFVLALQNECAVKEKSGPAIGFLA</sequence>
<dbReference type="RefSeq" id="WP_193685581.1">
    <property type="nucleotide sequence ID" value="NZ_CP062941.1"/>
</dbReference>
<dbReference type="GO" id="GO:0016887">
    <property type="term" value="F:ATP hydrolysis activity"/>
    <property type="evidence" value="ECO:0007669"/>
    <property type="project" value="InterPro"/>
</dbReference>
<comment type="similarity">
    <text evidence="1">Belongs to the AAA ATPase family.</text>
</comment>
<keyword evidence="6" id="KW-1185">Reference proteome</keyword>
<reference evidence="5 6" key="1">
    <citation type="submission" date="2020-10" db="EMBL/GenBank/DDBJ databases">
        <title>Genome sequencing of Massilia sp. LPB0304.</title>
        <authorList>
            <person name="Kim J."/>
        </authorList>
    </citation>
    <scope>NUCLEOTIDE SEQUENCE [LARGE SCALE GENOMIC DNA]</scope>
    <source>
        <strain evidence="5 6">LPB0304</strain>
    </source>
</reference>
<evidence type="ECO:0000313" key="6">
    <source>
        <dbReference type="Proteomes" id="UP000593875"/>
    </source>
</evidence>
<dbReference type="CDD" id="cd19481">
    <property type="entry name" value="RecA-like_protease"/>
    <property type="match status" value="1"/>
</dbReference>
<dbReference type="InterPro" id="IPR003593">
    <property type="entry name" value="AAA+_ATPase"/>
</dbReference>
<gene>
    <name evidence="5" type="ORF">LPB04_16425</name>
</gene>
<evidence type="ECO:0000259" key="4">
    <source>
        <dbReference type="SMART" id="SM00382"/>
    </source>
</evidence>
<dbReference type="InterPro" id="IPR003959">
    <property type="entry name" value="ATPase_AAA_core"/>
</dbReference>
<feature type="domain" description="AAA+ ATPase" evidence="4">
    <location>
        <begin position="492"/>
        <end position="621"/>
    </location>
</feature>
<dbReference type="InterPro" id="IPR027417">
    <property type="entry name" value="P-loop_NTPase"/>
</dbReference>
<evidence type="ECO:0000313" key="5">
    <source>
        <dbReference type="EMBL" id="QOL48538.1"/>
    </source>
</evidence>
<dbReference type="GO" id="GO:0005524">
    <property type="term" value="F:ATP binding"/>
    <property type="evidence" value="ECO:0007669"/>
    <property type="project" value="UniProtKB-KW"/>
</dbReference>
<dbReference type="KEGG" id="mlir:LPB04_16425"/>
<evidence type="ECO:0000256" key="1">
    <source>
        <dbReference type="ARBA" id="ARBA00006914"/>
    </source>
</evidence>
<dbReference type="SMART" id="SM00382">
    <property type="entry name" value="AAA"/>
    <property type="match status" value="2"/>
</dbReference>
<evidence type="ECO:0000256" key="2">
    <source>
        <dbReference type="ARBA" id="ARBA00022741"/>
    </source>
</evidence>
<proteinExistence type="inferred from homology"/>
<dbReference type="AlphaFoldDB" id="A0A7L9U0S3"/>
<evidence type="ECO:0000256" key="3">
    <source>
        <dbReference type="ARBA" id="ARBA00022840"/>
    </source>
</evidence>
<dbReference type="Gene3D" id="3.40.50.300">
    <property type="entry name" value="P-loop containing nucleotide triphosphate hydrolases"/>
    <property type="match status" value="2"/>
</dbReference>
<dbReference type="SUPFAM" id="SSF52540">
    <property type="entry name" value="P-loop containing nucleoside triphosphate hydrolases"/>
    <property type="match status" value="2"/>
</dbReference>
<keyword evidence="3 5" id="KW-0067">ATP-binding</keyword>
<dbReference type="Proteomes" id="UP000593875">
    <property type="component" value="Chromosome"/>
</dbReference>
<dbReference type="EMBL" id="CP062941">
    <property type="protein sequence ID" value="QOL48538.1"/>
    <property type="molecule type" value="Genomic_DNA"/>
</dbReference>
<organism evidence="5 6">
    <name type="scientific">Massilia litorea</name>
    <dbReference type="NCBI Taxonomy" id="2769491"/>
    <lineage>
        <taxon>Bacteria</taxon>
        <taxon>Pseudomonadati</taxon>
        <taxon>Pseudomonadota</taxon>
        <taxon>Betaproteobacteria</taxon>
        <taxon>Burkholderiales</taxon>
        <taxon>Oxalobacteraceae</taxon>
        <taxon>Telluria group</taxon>
        <taxon>Massilia</taxon>
    </lineage>
</organism>
<accession>A0A7L9U0S3</accession>
<dbReference type="PANTHER" id="PTHR23073">
    <property type="entry name" value="26S PROTEASOME REGULATORY SUBUNIT"/>
    <property type="match status" value="1"/>
</dbReference>
<feature type="domain" description="AAA+ ATPase" evidence="4">
    <location>
        <begin position="252"/>
        <end position="385"/>
    </location>
</feature>